<dbReference type="InterPro" id="IPR050121">
    <property type="entry name" value="Cytochrome_P450_monoxygenase"/>
</dbReference>
<comment type="caution">
    <text evidence="11">The sequence shown here is derived from an EMBL/GenBank/DDBJ whole genome shotgun (WGS) entry which is preliminary data.</text>
</comment>
<dbReference type="VEuPathDB" id="FungiDB:An01g00680"/>
<dbReference type="PANTHER" id="PTHR24305">
    <property type="entry name" value="CYTOCHROME P450"/>
    <property type="match status" value="1"/>
</dbReference>
<dbReference type="Proteomes" id="UP000197666">
    <property type="component" value="Unassembled WGS sequence"/>
</dbReference>
<dbReference type="InterPro" id="IPR036396">
    <property type="entry name" value="Cyt_P450_sf"/>
</dbReference>
<evidence type="ECO:0000256" key="5">
    <source>
        <dbReference type="ARBA" id="ARBA00023002"/>
    </source>
</evidence>
<gene>
    <name evidence="11" type="ORF">CAN33_0051845</name>
</gene>
<dbReference type="PRINTS" id="PR00385">
    <property type="entry name" value="P450"/>
</dbReference>
<dbReference type="GO" id="GO:0016705">
    <property type="term" value="F:oxidoreductase activity, acting on paired donors, with incorporation or reduction of molecular oxygen"/>
    <property type="evidence" value="ECO:0007669"/>
    <property type="project" value="InterPro"/>
</dbReference>
<name>A0A505IK56_ASPNG</name>
<evidence type="ECO:0000256" key="1">
    <source>
        <dbReference type="ARBA" id="ARBA00001971"/>
    </source>
</evidence>
<dbReference type="AlphaFoldDB" id="A0A505IK56"/>
<evidence type="ECO:0008006" key="13">
    <source>
        <dbReference type="Google" id="ProtNLM"/>
    </source>
</evidence>
<feature type="binding site" description="axial binding residue" evidence="8">
    <location>
        <position position="592"/>
    </location>
    <ligand>
        <name>heme</name>
        <dbReference type="ChEBI" id="CHEBI:30413"/>
    </ligand>
    <ligandPart>
        <name>Fe</name>
        <dbReference type="ChEBI" id="CHEBI:18248"/>
    </ligandPart>
</feature>
<dbReference type="VEuPathDB" id="FungiDB:ATCC64974_22880"/>
<dbReference type="VEuPathDB" id="FungiDB:ATCC64974_99570"/>
<evidence type="ECO:0000313" key="11">
    <source>
        <dbReference type="EMBL" id="TPR12064.1"/>
    </source>
</evidence>
<dbReference type="GO" id="GO:0020037">
    <property type="term" value="F:heme binding"/>
    <property type="evidence" value="ECO:0007669"/>
    <property type="project" value="InterPro"/>
</dbReference>
<keyword evidence="10" id="KW-0812">Transmembrane</keyword>
<evidence type="ECO:0000256" key="7">
    <source>
        <dbReference type="ARBA" id="ARBA00023033"/>
    </source>
</evidence>
<sequence>MSITINSQVVELDCLIPRVVDVEREYDDVEQFIPWVFQHTDLMDWDCKQDWPEEEHLFKNLFASLVDYIEEQGHGNMISEILCKETGISNILKPSETITLPRKSWRVSKRSSHMNFIYSQSHMFADLMRNIYYRLDDVDEEAPRLGSPSVTLALNVTTYATIVTVLLLPVLLAIKRLYFHPLSRYDGPRLWALTRLPYMLAFRSGRLAHDIKRFHDIYGDTVRVGPDEVSFLDPDCIKDIYSRRPNNPHYKALPKDPIRQKPPQPGQPGDILDVEDDDHSRIRKAYAPAFSTQALNAQKPLVTSYVCKMVAQLKSRANSTDPSRRIVDLQRWVTYCTFDIICSLSFGEDFGCLDNDSYHEWVGMVVNSVKGKVRIAAFRFYPWLFNYLVKSLPKSAQLMVKRHQAMTNEKVQKRLHTAVDRPDFFSYRLKSKNELTEPEMEINAATFIFAGSHTLQSSLTGILFHLLKNPEALARVAEEVRSSFPDEGDLDANKLSKLPLLDAAIKEGIRLTAPVPLGIPRLVPRGGHTVCGQYFPEGSKVAYNSWAAGVSPRNFADPTKFHLERWLNPDEGRFANDRRSAVQPFLQGPRDCIGQNLARLEMSLVIGYLIYHFDFVLPNGREALGEWEDQETYAVWMKSPLMVELVAR</sequence>
<feature type="region of interest" description="Disordered" evidence="9">
    <location>
        <begin position="247"/>
        <end position="274"/>
    </location>
</feature>
<keyword evidence="10" id="KW-0472">Membrane</keyword>
<feature type="transmembrane region" description="Helical" evidence="10">
    <location>
        <begin position="152"/>
        <end position="174"/>
    </location>
</feature>
<keyword evidence="6 8" id="KW-0408">Iron</keyword>
<dbReference type="SUPFAM" id="SSF48264">
    <property type="entry name" value="Cytochrome P450"/>
    <property type="match status" value="1"/>
</dbReference>
<dbReference type="VEuPathDB" id="FungiDB:ASPNIDRAFT2_1204167"/>
<dbReference type="Pfam" id="PF00067">
    <property type="entry name" value="p450"/>
    <property type="match status" value="1"/>
</dbReference>
<evidence type="ECO:0000256" key="10">
    <source>
        <dbReference type="SAM" id="Phobius"/>
    </source>
</evidence>
<keyword evidence="10" id="KW-1133">Transmembrane helix</keyword>
<dbReference type="VEuPathDB" id="FungiDB:ASPNIDRAFT2_1156371"/>
<comment type="cofactor">
    <cofactor evidence="1 8">
        <name>heme</name>
        <dbReference type="ChEBI" id="CHEBI:30413"/>
    </cofactor>
</comment>
<dbReference type="Gene3D" id="1.10.630.10">
    <property type="entry name" value="Cytochrome P450"/>
    <property type="match status" value="1"/>
</dbReference>
<evidence type="ECO:0000256" key="2">
    <source>
        <dbReference type="ARBA" id="ARBA00010617"/>
    </source>
</evidence>
<dbReference type="InterPro" id="IPR002401">
    <property type="entry name" value="Cyt_P450_E_grp-I"/>
</dbReference>
<dbReference type="VEuPathDB" id="FungiDB:M747DRAFT_331908"/>
<dbReference type="GO" id="GO:0004497">
    <property type="term" value="F:monooxygenase activity"/>
    <property type="evidence" value="ECO:0007669"/>
    <property type="project" value="UniProtKB-KW"/>
</dbReference>
<evidence type="ECO:0000256" key="9">
    <source>
        <dbReference type="SAM" id="MobiDB-lite"/>
    </source>
</evidence>
<keyword evidence="5" id="KW-0560">Oxidoreductase</keyword>
<protein>
    <recommendedName>
        <fullName evidence="13">Benzoate 4-monooxygenase cytochrome P450</fullName>
    </recommendedName>
</protein>
<dbReference type="VEuPathDB" id="FungiDB:M747DRAFT_315488"/>
<dbReference type="EMBL" id="NKJJ02000004">
    <property type="protein sequence ID" value="TPR12064.1"/>
    <property type="molecule type" value="Genomic_DNA"/>
</dbReference>
<dbReference type="CDD" id="cd11058">
    <property type="entry name" value="CYP60B-like"/>
    <property type="match status" value="1"/>
</dbReference>
<keyword evidence="3 8" id="KW-0349">Heme</keyword>
<organism evidence="11 12">
    <name type="scientific">Aspergillus niger</name>
    <dbReference type="NCBI Taxonomy" id="5061"/>
    <lineage>
        <taxon>Eukaryota</taxon>
        <taxon>Fungi</taxon>
        <taxon>Dikarya</taxon>
        <taxon>Ascomycota</taxon>
        <taxon>Pezizomycotina</taxon>
        <taxon>Eurotiomycetes</taxon>
        <taxon>Eurotiomycetidae</taxon>
        <taxon>Eurotiales</taxon>
        <taxon>Aspergillaceae</taxon>
        <taxon>Aspergillus</taxon>
        <taxon>Aspergillus subgen. Circumdati</taxon>
    </lineage>
</organism>
<proteinExistence type="inferred from homology"/>
<dbReference type="PRINTS" id="PR00463">
    <property type="entry name" value="EP450I"/>
</dbReference>
<evidence type="ECO:0000256" key="8">
    <source>
        <dbReference type="PIRSR" id="PIRSR602401-1"/>
    </source>
</evidence>
<comment type="similarity">
    <text evidence="2">Belongs to the cytochrome P450 family.</text>
</comment>
<keyword evidence="4 8" id="KW-0479">Metal-binding</keyword>
<dbReference type="VEuPathDB" id="FungiDB:An01g00670"/>
<evidence type="ECO:0000313" key="12">
    <source>
        <dbReference type="Proteomes" id="UP000197666"/>
    </source>
</evidence>
<dbReference type="PANTHER" id="PTHR24305:SF230">
    <property type="entry name" value="P450, PUTATIVE (EUROFUNG)-RELATED"/>
    <property type="match status" value="1"/>
</dbReference>
<dbReference type="GO" id="GO:0005506">
    <property type="term" value="F:iron ion binding"/>
    <property type="evidence" value="ECO:0007669"/>
    <property type="project" value="InterPro"/>
</dbReference>
<evidence type="ECO:0000256" key="4">
    <source>
        <dbReference type="ARBA" id="ARBA00022723"/>
    </source>
</evidence>
<evidence type="ECO:0000256" key="3">
    <source>
        <dbReference type="ARBA" id="ARBA00022617"/>
    </source>
</evidence>
<reference evidence="12" key="1">
    <citation type="submission" date="2018-10" db="EMBL/GenBank/DDBJ databases">
        <title>FDA dAtabase for Regulatory Grade micrObial Sequences (FDA-ARGOS): Supporting development and validation of Infectious Disease Dx tests.</title>
        <authorList>
            <person name="Kerrigan L."/>
            <person name="Tallon L."/>
            <person name="Sadzewicz L."/>
            <person name="Sengamalay N."/>
            <person name="Ott S."/>
            <person name="Godinez A."/>
            <person name="Nagaraj S."/>
            <person name="Vavikolanu K."/>
            <person name="Nadendla S."/>
            <person name="George J."/>
            <person name="Sichtig H."/>
        </authorList>
    </citation>
    <scope>NUCLEOTIDE SEQUENCE [LARGE SCALE GENOMIC DNA]</scope>
    <source>
        <strain evidence="12">FDAARGOS_311</strain>
    </source>
</reference>
<evidence type="ECO:0000256" key="6">
    <source>
        <dbReference type="ARBA" id="ARBA00023004"/>
    </source>
</evidence>
<dbReference type="InterPro" id="IPR001128">
    <property type="entry name" value="Cyt_P450"/>
</dbReference>
<keyword evidence="7" id="KW-0503">Monooxygenase</keyword>
<accession>A0A505IK56</accession>